<organism evidence="1 2">
    <name type="scientific">Hymenobacter cavernae</name>
    <dbReference type="NCBI Taxonomy" id="2044852"/>
    <lineage>
        <taxon>Bacteria</taxon>
        <taxon>Pseudomonadati</taxon>
        <taxon>Bacteroidota</taxon>
        <taxon>Cytophagia</taxon>
        <taxon>Cytophagales</taxon>
        <taxon>Hymenobacteraceae</taxon>
        <taxon>Hymenobacter</taxon>
    </lineage>
</organism>
<proteinExistence type="predicted"/>
<dbReference type="SUPFAM" id="SSF102114">
    <property type="entry name" value="Radical SAM enzymes"/>
    <property type="match status" value="1"/>
</dbReference>
<evidence type="ECO:0000313" key="2">
    <source>
        <dbReference type="Proteomes" id="UP000632273"/>
    </source>
</evidence>
<accession>A0ABQ1TXA0</accession>
<gene>
    <name evidence="1" type="ORF">GCM10011383_13550</name>
</gene>
<dbReference type="Proteomes" id="UP000632273">
    <property type="component" value="Unassembled WGS sequence"/>
</dbReference>
<protein>
    <recommendedName>
        <fullName evidence="3">Grasp-with-spasm system SPASM domain peptide maturase</fullName>
    </recommendedName>
</protein>
<sequence length="335" mass="37994">MSSKPYFCLYAHDIAVQGATRSAIYDLQHQHITFIPNVLYKVLLHLKQHPWRETQQVFAPGNPQLFDQYLHFLLQKDLGFYIDAPASFPPLSLAWHSPHHVQNAVVSYAFAHYSLPDVLAQLDALHCRHLELRLNLGCRGAWPEVVALFQQLETMVFSSVTLLLAYSENVPDEPQLGAFYEQFAKIQHILVHRAPYSRPGGTHPGQIAFTERDLCADQPKDCYIVNSEFFTEALQFNPYYNRKVCVSAEGYVKNCLLRPEHFANVRDTRLATVLARPDFQELWHAAPDQTAGLQASELRYALFSAAYLVRDSASGLFTREPQLTAAEPRLLAAVA</sequence>
<dbReference type="RefSeq" id="WP_188812402.1">
    <property type="nucleotide sequence ID" value="NZ_BMHT01000002.1"/>
</dbReference>
<reference evidence="2" key="1">
    <citation type="journal article" date="2019" name="Int. J. Syst. Evol. Microbiol.">
        <title>The Global Catalogue of Microorganisms (GCM) 10K type strain sequencing project: providing services to taxonomists for standard genome sequencing and annotation.</title>
        <authorList>
            <consortium name="The Broad Institute Genomics Platform"/>
            <consortium name="The Broad Institute Genome Sequencing Center for Infectious Disease"/>
            <person name="Wu L."/>
            <person name="Ma J."/>
        </authorList>
    </citation>
    <scope>NUCLEOTIDE SEQUENCE [LARGE SCALE GENOMIC DNA]</scope>
    <source>
        <strain evidence="2">CGMCC 1.15197</strain>
    </source>
</reference>
<dbReference type="InterPro" id="IPR058240">
    <property type="entry name" value="rSAM_sf"/>
</dbReference>
<comment type="caution">
    <text evidence="1">The sequence shown here is derived from an EMBL/GenBank/DDBJ whole genome shotgun (WGS) entry which is preliminary data.</text>
</comment>
<keyword evidence="2" id="KW-1185">Reference proteome</keyword>
<name>A0ABQ1TXA0_9BACT</name>
<evidence type="ECO:0000313" key="1">
    <source>
        <dbReference type="EMBL" id="GGF03783.1"/>
    </source>
</evidence>
<dbReference type="EMBL" id="BMHT01000002">
    <property type="protein sequence ID" value="GGF03783.1"/>
    <property type="molecule type" value="Genomic_DNA"/>
</dbReference>
<evidence type="ECO:0008006" key="3">
    <source>
        <dbReference type="Google" id="ProtNLM"/>
    </source>
</evidence>